<dbReference type="AlphaFoldDB" id="A0A1L4D0V0"/>
<evidence type="ECO:0000256" key="6">
    <source>
        <dbReference type="ARBA" id="ARBA00022989"/>
    </source>
</evidence>
<keyword evidence="3" id="KW-0328">Glycosyltransferase</keyword>
<feature type="transmembrane region" description="Helical" evidence="8">
    <location>
        <begin position="119"/>
        <end position="137"/>
    </location>
</feature>
<feature type="transmembrane region" description="Helical" evidence="8">
    <location>
        <begin position="222"/>
        <end position="245"/>
    </location>
</feature>
<dbReference type="OrthoDB" id="5293184at2"/>
<feature type="transmembrane region" description="Helical" evidence="8">
    <location>
        <begin position="269"/>
        <end position="293"/>
    </location>
</feature>
<proteinExistence type="predicted"/>
<evidence type="ECO:0000256" key="5">
    <source>
        <dbReference type="ARBA" id="ARBA00022692"/>
    </source>
</evidence>
<feature type="transmembrane region" description="Helical" evidence="8">
    <location>
        <begin position="363"/>
        <end position="382"/>
    </location>
</feature>
<keyword evidence="2" id="KW-1003">Cell membrane</keyword>
<keyword evidence="6 8" id="KW-1133">Transmembrane helix</keyword>
<dbReference type="RefSeq" id="WP_148697570.1">
    <property type="nucleotide sequence ID" value="NZ_CP017834.1"/>
</dbReference>
<accession>A0A1L4D0V0</accession>
<dbReference type="PANTHER" id="PTHR33908:SF11">
    <property type="entry name" value="MEMBRANE PROTEIN"/>
    <property type="match status" value="1"/>
</dbReference>
<dbReference type="GO" id="GO:0005886">
    <property type="term" value="C:plasma membrane"/>
    <property type="evidence" value="ECO:0007669"/>
    <property type="project" value="UniProtKB-SubCell"/>
</dbReference>
<evidence type="ECO:0000313" key="10">
    <source>
        <dbReference type="EMBL" id="APJ03826.1"/>
    </source>
</evidence>
<evidence type="ECO:0000256" key="2">
    <source>
        <dbReference type="ARBA" id="ARBA00022475"/>
    </source>
</evidence>
<keyword evidence="4" id="KW-0808">Transferase</keyword>
<feature type="transmembrane region" description="Helical" evidence="8">
    <location>
        <begin position="305"/>
        <end position="326"/>
    </location>
</feature>
<feature type="transmembrane region" description="Helical" evidence="8">
    <location>
        <begin position="143"/>
        <end position="162"/>
    </location>
</feature>
<dbReference type="EMBL" id="CP017834">
    <property type="protein sequence ID" value="APJ03826.1"/>
    <property type="molecule type" value="Genomic_DNA"/>
</dbReference>
<dbReference type="GO" id="GO:0016763">
    <property type="term" value="F:pentosyltransferase activity"/>
    <property type="evidence" value="ECO:0007669"/>
    <property type="project" value="TreeGrafter"/>
</dbReference>
<reference evidence="10 11" key="1">
    <citation type="submission" date="2016-10" db="EMBL/GenBank/DDBJ databases">
        <title>Silvanigrella aquatica sp. nov., isolated from a freshwater lake located in the Black Forest, Germany, description of Silvanigrellaceae fam. nov., Silvanigrellales ord. nov., reclassification of the order Bdellovibrionales in the class Oligoflexia, reclassification of the families Bacteriovoracaceae and Halobacteriovoraceae in the new order Bacteriovoracales ord. nov., and reclassification of the family Pseudobacteriovoracaceae in the order Oligoflexiales.</title>
        <authorList>
            <person name="Hahn M.W."/>
            <person name="Schmidt J."/>
            <person name="Koll U."/>
            <person name="Rohde M."/>
            <person name="Verbag S."/>
            <person name="Pitt A."/>
            <person name="Nakai R."/>
            <person name="Naganuma T."/>
            <person name="Lang E."/>
        </authorList>
    </citation>
    <scope>NUCLEOTIDE SEQUENCE [LARGE SCALE GENOMIC DNA]</scope>
    <source>
        <strain evidence="10 11">MWH-Nonnen-W8red</strain>
    </source>
</reference>
<sequence>MTKTKLQKYSPFHTKLSQSFQWKTHWLWSTLFFFLLLRLFWCINFPMANDEVYYWDWSRHLQLSYVDAPPFVAWISYVGSILFSGSFGARFLLPFIHIGTTIFIILSSKKIAEITHQQFSNETVIAILILTQLAPVFNLEGIILLPDGSLLFGIAGALYFLLKALHENIIKNHNALNIKYGLFFGIFLGISALSKYHALPIAIGFFIGTILLRSFEKSIKDIPFWITTVISAFIISSPVFIWNYLNNFASFHFQSQHGFSGFSFQIKPFLRYLFGSMFYLLPWFFIPLFYFAFKGIQKKSSLKSIHTICILPFFILFFIILFSSLGKQALPHWAMPGFLLLIPAFCVTWKPFTGKYRKIWKKLTFTSIGICILIPSFLSIPLTNQIIVNTFTKIIGNADPLFQAFVWQNLQEDLEKQQNIKIVSAPYQQVNSIENCQNQYRIASLKWYWTSQIAFHFKNQPKVYNFDFNNSSFYTWRDEIFKFAECKFIILGSMDHFNQNEIFKIMNVEEIKEFYLSPYYGETIVYIKGVLKEESTLKQVYAKMKGDIRY</sequence>
<name>A0A1L4D0V0_9BACT</name>
<evidence type="ECO:0000256" key="3">
    <source>
        <dbReference type="ARBA" id="ARBA00022676"/>
    </source>
</evidence>
<evidence type="ECO:0000259" key="9">
    <source>
        <dbReference type="Pfam" id="PF13231"/>
    </source>
</evidence>
<comment type="subcellular location">
    <subcellularLocation>
        <location evidence="1">Cell membrane</location>
        <topology evidence="1">Multi-pass membrane protein</topology>
    </subcellularLocation>
</comment>
<evidence type="ECO:0000256" key="8">
    <source>
        <dbReference type="SAM" id="Phobius"/>
    </source>
</evidence>
<dbReference type="STRING" id="1915309.AXG55_07870"/>
<feature type="transmembrane region" description="Helical" evidence="8">
    <location>
        <begin position="89"/>
        <end position="107"/>
    </location>
</feature>
<dbReference type="PANTHER" id="PTHR33908">
    <property type="entry name" value="MANNOSYLTRANSFERASE YKCB-RELATED"/>
    <property type="match status" value="1"/>
</dbReference>
<keyword evidence="7 8" id="KW-0472">Membrane</keyword>
<keyword evidence="5 8" id="KW-0812">Transmembrane</keyword>
<dbReference type="GO" id="GO:0009103">
    <property type="term" value="P:lipopolysaccharide biosynthetic process"/>
    <property type="evidence" value="ECO:0007669"/>
    <property type="project" value="UniProtKB-ARBA"/>
</dbReference>
<gene>
    <name evidence="10" type="ORF">AXG55_07870</name>
</gene>
<dbReference type="KEGG" id="saqi:AXG55_07870"/>
<feature type="transmembrane region" description="Helical" evidence="8">
    <location>
        <begin position="174"/>
        <end position="192"/>
    </location>
</feature>
<feature type="transmembrane region" description="Helical" evidence="8">
    <location>
        <begin position="198"/>
        <end position="215"/>
    </location>
</feature>
<keyword evidence="11" id="KW-1185">Reference proteome</keyword>
<feature type="transmembrane region" description="Helical" evidence="8">
    <location>
        <begin position="332"/>
        <end position="351"/>
    </location>
</feature>
<dbReference type="Proteomes" id="UP000184731">
    <property type="component" value="Chromosome"/>
</dbReference>
<evidence type="ECO:0000256" key="4">
    <source>
        <dbReference type="ARBA" id="ARBA00022679"/>
    </source>
</evidence>
<evidence type="ECO:0000256" key="1">
    <source>
        <dbReference type="ARBA" id="ARBA00004651"/>
    </source>
</evidence>
<feature type="domain" description="Glycosyltransferase RgtA/B/C/D-like" evidence="9">
    <location>
        <begin position="67"/>
        <end position="242"/>
    </location>
</feature>
<evidence type="ECO:0000313" key="11">
    <source>
        <dbReference type="Proteomes" id="UP000184731"/>
    </source>
</evidence>
<protein>
    <recommendedName>
        <fullName evidence="9">Glycosyltransferase RgtA/B/C/D-like domain-containing protein</fullName>
    </recommendedName>
</protein>
<dbReference type="InterPro" id="IPR038731">
    <property type="entry name" value="RgtA/B/C-like"/>
</dbReference>
<organism evidence="10 11">
    <name type="scientific">Silvanigrella aquatica</name>
    <dbReference type="NCBI Taxonomy" id="1915309"/>
    <lineage>
        <taxon>Bacteria</taxon>
        <taxon>Pseudomonadati</taxon>
        <taxon>Bdellovibrionota</taxon>
        <taxon>Oligoflexia</taxon>
        <taxon>Silvanigrellales</taxon>
        <taxon>Silvanigrellaceae</taxon>
        <taxon>Silvanigrella</taxon>
    </lineage>
</organism>
<evidence type="ECO:0000256" key="7">
    <source>
        <dbReference type="ARBA" id="ARBA00023136"/>
    </source>
</evidence>
<dbReference type="InterPro" id="IPR050297">
    <property type="entry name" value="LipidA_mod_glycosyltrf_83"/>
</dbReference>
<feature type="transmembrane region" description="Helical" evidence="8">
    <location>
        <begin position="25"/>
        <end position="43"/>
    </location>
</feature>
<dbReference type="Pfam" id="PF13231">
    <property type="entry name" value="PMT_2"/>
    <property type="match status" value="1"/>
</dbReference>